<feature type="active site" description="Tele-AMP-histidine intermediate" evidence="2">
    <location>
        <position position="154"/>
    </location>
</feature>
<evidence type="ECO:0000256" key="4">
    <source>
        <dbReference type="PROSITE-ProRule" id="PRU00464"/>
    </source>
</evidence>
<dbReference type="InterPro" id="IPR052908">
    <property type="entry name" value="AP-4-A_phosphorylase"/>
</dbReference>
<evidence type="ECO:0000256" key="2">
    <source>
        <dbReference type="PIRSR" id="PIRSR639383-1"/>
    </source>
</evidence>
<evidence type="ECO:0000313" key="7">
    <source>
        <dbReference type="Proteomes" id="UP000680588"/>
    </source>
</evidence>
<feature type="short sequence motif" description="Histidine triad motif" evidence="4">
    <location>
        <begin position="152"/>
        <end position="156"/>
    </location>
</feature>
<dbReference type="PANTHER" id="PTHR42997:SF1">
    <property type="entry name" value="AP-4-A PHOSPHORYLASE"/>
    <property type="match status" value="1"/>
</dbReference>
<dbReference type="Gene3D" id="3.30.428.10">
    <property type="entry name" value="HIT-like"/>
    <property type="match status" value="1"/>
</dbReference>
<feature type="binding site" evidence="3">
    <location>
        <position position="84"/>
    </location>
    <ligand>
        <name>substrate</name>
    </ligand>
</feature>
<feature type="domain" description="HIT" evidence="5">
    <location>
        <begin position="59"/>
        <end position="167"/>
    </location>
</feature>
<dbReference type="Proteomes" id="UP000680588">
    <property type="component" value="Chromosome"/>
</dbReference>
<sequence>MENSSQDDGGSPYPGDAAVTDSFELAGVPDSFARLWTPHRLAYIKGGQEQVSSEHNCPFCAAPGRSDEESLIVHRGKYAFVILNLFPYNAGHLLVCPYRHVPDYTDIDERETAEIASLTQTAMRVLRKVSNPSGFNLGMNQGVTGGAGIAAHLHQHIVPRWGGDGNFLPIIAQTKAITQTLGDVRQQVADAWPASGSGQDSED</sequence>
<dbReference type="InterPro" id="IPR036265">
    <property type="entry name" value="HIT-like_sf"/>
</dbReference>
<dbReference type="PROSITE" id="PS51084">
    <property type="entry name" value="HIT_2"/>
    <property type="match status" value="1"/>
</dbReference>
<reference evidence="6" key="1">
    <citation type="submission" date="2021-06" db="EMBL/GenBank/DDBJ databases">
        <title>Novel species in genus Arthrobacter.</title>
        <authorList>
            <person name="Zhang G."/>
        </authorList>
    </citation>
    <scope>NUCLEOTIDE SEQUENCE</scope>
    <source>
        <strain evidence="6">Zg-ZUI122</strain>
    </source>
</reference>
<protein>
    <submittedName>
        <fullName evidence="6">HIT domain-containing protein</fullName>
    </submittedName>
</protein>
<accession>A0A975PC62</accession>
<dbReference type="GO" id="GO:0003824">
    <property type="term" value="F:catalytic activity"/>
    <property type="evidence" value="ECO:0007669"/>
    <property type="project" value="InterPro"/>
</dbReference>
<name>A0A975PC62_9MICC</name>
<evidence type="ECO:0000259" key="5">
    <source>
        <dbReference type="PROSITE" id="PS51084"/>
    </source>
</evidence>
<dbReference type="AlphaFoldDB" id="A0A975PC62"/>
<dbReference type="KEGG" id="asun:KG104_10860"/>
<organism evidence="6 7">
    <name type="scientific">Arthrobacter sunyaminii</name>
    <dbReference type="NCBI Taxonomy" id="2816859"/>
    <lineage>
        <taxon>Bacteria</taxon>
        <taxon>Bacillati</taxon>
        <taxon>Actinomycetota</taxon>
        <taxon>Actinomycetes</taxon>
        <taxon>Micrococcales</taxon>
        <taxon>Micrococcaceae</taxon>
        <taxon>Arthrobacter</taxon>
    </lineage>
</organism>
<dbReference type="Pfam" id="PF01230">
    <property type="entry name" value="HIT"/>
    <property type="match status" value="1"/>
</dbReference>
<proteinExistence type="predicted"/>
<dbReference type="SUPFAM" id="SSF54197">
    <property type="entry name" value="HIT-like"/>
    <property type="match status" value="1"/>
</dbReference>
<dbReference type="EMBL" id="CP076456">
    <property type="protein sequence ID" value="QWQ35026.1"/>
    <property type="molecule type" value="Genomic_DNA"/>
</dbReference>
<dbReference type="PANTHER" id="PTHR42997">
    <property type="entry name" value="HIT FAMILY HYDROLASE"/>
    <property type="match status" value="1"/>
</dbReference>
<evidence type="ECO:0000313" key="6">
    <source>
        <dbReference type="EMBL" id="QWQ35026.1"/>
    </source>
</evidence>
<feature type="binding site" evidence="3">
    <location>
        <position position="156"/>
    </location>
    <ligand>
        <name>substrate</name>
    </ligand>
</feature>
<dbReference type="CDD" id="cd01275">
    <property type="entry name" value="FHIT"/>
    <property type="match status" value="1"/>
</dbReference>
<gene>
    <name evidence="6" type="ORF">KG104_10860</name>
</gene>
<keyword evidence="7" id="KW-1185">Reference proteome</keyword>
<dbReference type="GO" id="GO:0000166">
    <property type="term" value="F:nucleotide binding"/>
    <property type="evidence" value="ECO:0007669"/>
    <property type="project" value="UniProtKB-KW"/>
</dbReference>
<evidence type="ECO:0000256" key="3">
    <source>
        <dbReference type="PIRSR" id="PIRSR639383-2"/>
    </source>
</evidence>
<dbReference type="RefSeq" id="WP_104161232.1">
    <property type="nucleotide sequence ID" value="NZ_CP076456.1"/>
</dbReference>
<keyword evidence="1" id="KW-0547">Nucleotide-binding</keyword>
<dbReference type="InterPro" id="IPR011146">
    <property type="entry name" value="HIT-like"/>
</dbReference>
<dbReference type="InterPro" id="IPR039383">
    <property type="entry name" value="FHIT"/>
</dbReference>
<evidence type="ECO:0000256" key="1">
    <source>
        <dbReference type="ARBA" id="ARBA00022741"/>
    </source>
</evidence>